<dbReference type="Pfam" id="PF13359">
    <property type="entry name" value="DDE_Tnp_4"/>
    <property type="match status" value="1"/>
</dbReference>
<dbReference type="EMBL" id="JABSTR010000007">
    <property type="protein sequence ID" value="KAH9376272.1"/>
    <property type="molecule type" value="Genomic_DNA"/>
</dbReference>
<dbReference type="GO" id="GO:0046872">
    <property type="term" value="F:metal ion binding"/>
    <property type="evidence" value="ECO:0007669"/>
    <property type="project" value="UniProtKB-KW"/>
</dbReference>
<organism evidence="4 5">
    <name type="scientific">Haemaphysalis longicornis</name>
    <name type="common">Bush tick</name>
    <dbReference type="NCBI Taxonomy" id="44386"/>
    <lineage>
        <taxon>Eukaryota</taxon>
        <taxon>Metazoa</taxon>
        <taxon>Ecdysozoa</taxon>
        <taxon>Arthropoda</taxon>
        <taxon>Chelicerata</taxon>
        <taxon>Arachnida</taxon>
        <taxon>Acari</taxon>
        <taxon>Parasitiformes</taxon>
        <taxon>Ixodida</taxon>
        <taxon>Ixodoidea</taxon>
        <taxon>Ixodidae</taxon>
        <taxon>Haemaphysalinae</taxon>
        <taxon>Haemaphysalis</taxon>
    </lineage>
</organism>
<evidence type="ECO:0000259" key="3">
    <source>
        <dbReference type="Pfam" id="PF13359"/>
    </source>
</evidence>
<proteinExistence type="predicted"/>
<gene>
    <name evidence="4" type="ORF">HPB48_004851</name>
</gene>
<dbReference type="Proteomes" id="UP000821853">
    <property type="component" value="Chromosome 5"/>
</dbReference>
<evidence type="ECO:0000313" key="5">
    <source>
        <dbReference type="Proteomes" id="UP000821853"/>
    </source>
</evidence>
<feature type="domain" description="DDE Tnp4" evidence="3">
    <location>
        <begin position="70"/>
        <end position="163"/>
    </location>
</feature>
<protein>
    <recommendedName>
        <fullName evidence="3">DDE Tnp4 domain-containing protein</fullName>
    </recommendedName>
</protein>
<evidence type="ECO:0000313" key="4">
    <source>
        <dbReference type="EMBL" id="KAH9376272.1"/>
    </source>
</evidence>
<dbReference type="VEuPathDB" id="VectorBase:HLOH_059504"/>
<keyword evidence="2" id="KW-0479">Metal-binding</keyword>
<evidence type="ECO:0000256" key="1">
    <source>
        <dbReference type="ARBA" id="ARBA00001968"/>
    </source>
</evidence>
<accession>A0A9J6GNW9</accession>
<dbReference type="InterPro" id="IPR027806">
    <property type="entry name" value="HARBI1_dom"/>
</dbReference>
<reference evidence="4 5" key="1">
    <citation type="journal article" date="2020" name="Cell">
        <title>Large-Scale Comparative Analyses of Tick Genomes Elucidate Their Genetic Diversity and Vector Capacities.</title>
        <authorList>
            <consortium name="Tick Genome and Microbiome Consortium (TIGMIC)"/>
            <person name="Jia N."/>
            <person name="Wang J."/>
            <person name="Shi W."/>
            <person name="Du L."/>
            <person name="Sun Y."/>
            <person name="Zhan W."/>
            <person name="Jiang J.F."/>
            <person name="Wang Q."/>
            <person name="Zhang B."/>
            <person name="Ji P."/>
            <person name="Bell-Sakyi L."/>
            <person name="Cui X.M."/>
            <person name="Yuan T.T."/>
            <person name="Jiang B.G."/>
            <person name="Yang W.F."/>
            <person name="Lam T.T."/>
            <person name="Chang Q.C."/>
            <person name="Ding S.J."/>
            <person name="Wang X.J."/>
            <person name="Zhu J.G."/>
            <person name="Ruan X.D."/>
            <person name="Zhao L."/>
            <person name="Wei J.T."/>
            <person name="Ye R.Z."/>
            <person name="Que T.C."/>
            <person name="Du C.H."/>
            <person name="Zhou Y.H."/>
            <person name="Cheng J.X."/>
            <person name="Dai P.F."/>
            <person name="Guo W.B."/>
            <person name="Han X.H."/>
            <person name="Huang E.J."/>
            <person name="Li L.F."/>
            <person name="Wei W."/>
            <person name="Gao Y.C."/>
            <person name="Liu J.Z."/>
            <person name="Shao H.Z."/>
            <person name="Wang X."/>
            <person name="Wang C.C."/>
            <person name="Yang T.C."/>
            <person name="Huo Q.B."/>
            <person name="Li W."/>
            <person name="Chen H.Y."/>
            <person name="Chen S.E."/>
            <person name="Zhou L.G."/>
            <person name="Ni X.B."/>
            <person name="Tian J.H."/>
            <person name="Sheng Y."/>
            <person name="Liu T."/>
            <person name="Pan Y.S."/>
            <person name="Xia L.Y."/>
            <person name="Li J."/>
            <person name="Zhao F."/>
            <person name="Cao W.C."/>
        </authorList>
    </citation>
    <scope>NUCLEOTIDE SEQUENCE [LARGE SCALE GENOMIC DNA]</scope>
    <source>
        <strain evidence="4">HaeL-2018</strain>
    </source>
</reference>
<comment type="caution">
    <text evidence="4">The sequence shown here is derived from an EMBL/GenBank/DDBJ whole genome shotgun (WGS) entry which is preliminary data.</text>
</comment>
<dbReference type="OrthoDB" id="6482675at2759"/>
<evidence type="ECO:0000256" key="2">
    <source>
        <dbReference type="ARBA" id="ARBA00022723"/>
    </source>
</evidence>
<dbReference type="OMA" id="NINCRAP"/>
<sequence>MLIRRRQVNCQPFCPGPLNGEYVCTANFCDVVVELLQDKWVKMPTADRLADHITAFSAVCDFPQAVGALDGLPFSVSPPKEFAVDYYNYKGWHSMVLLALVDHRYRFLYTNVGSRGRCHDASFTKARSWRSVWAARLSKFPVATINETAVPPLILCDQAFPLTAHLIKTF</sequence>
<comment type="cofactor">
    <cofactor evidence="1">
        <name>a divalent metal cation</name>
        <dbReference type="ChEBI" id="CHEBI:60240"/>
    </cofactor>
</comment>
<dbReference type="AlphaFoldDB" id="A0A9J6GNW9"/>
<keyword evidence="5" id="KW-1185">Reference proteome</keyword>
<name>A0A9J6GNW9_HAELO</name>